<feature type="region of interest" description="Disordered" evidence="12">
    <location>
        <begin position="401"/>
        <end position="468"/>
    </location>
</feature>
<evidence type="ECO:0000256" key="9">
    <source>
        <dbReference type="ARBA" id="ARBA00069061"/>
    </source>
</evidence>
<dbReference type="GO" id="GO:0008289">
    <property type="term" value="F:lipid binding"/>
    <property type="evidence" value="ECO:0007669"/>
    <property type="project" value="UniProtKB-KW"/>
</dbReference>
<evidence type="ECO:0000256" key="3">
    <source>
        <dbReference type="ARBA" id="ARBA00022490"/>
    </source>
</evidence>
<comment type="subcellular location">
    <subcellularLocation>
        <location evidence="1">Cytoplasm</location>
    </subcellularLocation>
</comment>
<evidence type="ECO:0000259" key="13">
    <source>
        <dbReference type="PROSITE" id="PS50848"/>
    </source>
</evidence>
<comment type="subunit">
    <text evidence="8">Interacts with ACOT13/THEM2.</text>
</comment>
<evidence type="ECO:0000313" key="15">
    <source>
        <dbReference type="Proteomes" id="UP000036403"/>
    </source>
</evidence>
<feature type="compositionally biased region" description="Basic and acidic residues" evidence="12">
    <location>
        <begin position="407"/>
        <end position="431"/>
    </location>
</feature>
<keyword evidence="4" id="KW-0597">Phosphoprotein</keyword>
<keyword evidence="3" id="KW-0963">Cytoplasm</keyword>
<dbReference type="Gene3D" id="3.30.530.20">
    <property type="match status" value="1"/>
</dbReference>
<dbReference type="PANTHER" id="PTHR19308">
    <property type="entry name" value="PHOSPHATIDYLCHOLINE TRANSFER PROTEIN"/>
    <property type="match status" value="1"/>
</dbReference>
<dbReference type="STRING" id="67767.A0A0J7LBA1"/>
<keyword evidence="5" id="KW-0007">Acetylation</keyword>
<dbReference type="OrthoDB" id="1295045at2759"/>
<dbReference type="Proteomes" id="UP000036403">
    <property type="component" value="Unassembled WGS sequence"/>
</dbReference>
<keyword evidence="2" id="KW-0813">Transport</keyword>
<dbReference type="InterPro" id="IPR002913">
    <property type="entry name" value="START_lipid-bd_dom"/>
</dbReference>
<gene>
    <name evidence="14" type="ORF">RF55_169</name>
</gene>
<organism evidence="14 15">
    <name type="scientific">Lasius niger</name>
    <name type="common">Black garden ant</name>
    <dbReference type="NCBI Taxonomy" id="67767"/>
    <lineage>
        <taxon>Eukaryota</taxon>
        <taxon>Metazoa</taxon>
        <taxon>Ecdysozoa</taxon>
        <taxon>Arthropoda</taxon>
        <taxon>Hexapoda</taxon>
        <taxon>Insecta</taxon>
        <taxon>Pterygota</taxon>
        <taxon>Neoptera</taxon>
        <taxon>Endopterygota</taxon>
        <taxon>Hymenoptera</taxon>
        <taxon>Apocrita</taxon>
        <taxon>Aculeata</taxon>
        <taxon>Formicoidea</taxon>
        <taxon>Formicidae</taxon>
        <taxon>Formicinae</taxon>
        <taxon>Lasius</taxon>
        <taxon>Lasius</taxon>
    </lineage>
</organism>
<keyword evidence="7" id="KW-0446">Lipid-binding</keyword>
<comment type="caution">
    <text evidence="14">The sequence shown here is derived from an EMBL/GenBank/DDBJ whole genome shotgun (WGS) entry which is preliminary data.</text>
</comment>
<dbReference type="GO" id="GO:0006869">
    <property type="term" value="P:lipid transport"/>
    <property type="evidence" value="ECO:0007669"/>
    <property type="project" value="UniProtKB-KW"/>
</dbReference>
<evidence type="ECO:0000256" key="7">
    <source>
        <dbReference type="ARBA" id="ARBA00023121"/>
    </source>
</evidence>
<evidence type="ECO:0000256" key="4">
    <source>
        <dbReference type="ARBA" id="ARBA00022553"/>
    </source>
</evidence>
<dbReference type="InterPro" id="IPR051213">
    <property type="entry name" value="START_lipid_transfer"/>
</dbReference>
<feature type="domain" description="START" evidence="13">
    <location>
        <begin position="190"/>
        <end position="387"/>
    </location>
</feature>
<keyword evidence="6" id="KW-0445">Lipid transport</keyword>
<dbReference type="PANTHER" id="PTHR19308:SF8">
    <property type="entry name" value="STAR-RELATED LIPID TRANSFER PROTEIN 7, MITOCHONDRIAL"/>
    <property type="match status" value="1"/>
</dbReference>
<dbReference type="AlphaFoldDB" id="A0A0J7LBA1"/>
<dbReference type="EMBL" id="LBMM01000043">
    <property type="protein sequence ID" value="KMR05187.1"/>
    <property type="molecule type" value="Genomic_DNA"/>
</dbReference>
<evidence type="ECO:0000256" key="1">
    <source>
        <dbReference type="ARBA" id="ARBA00004496"/>
    </source>
</evidence>
<accession>A0A0J7LBA1</accession>
<evidence type="ECO:0000256" key="2">
    <source>
        <dbReference type="ARBA" id="ARBA00022448"/>
    </source>
</evidence>
<dbReference type="Pfam" id="PF01852">
    <property type="entry name" value="START"/>
    <property type="match status" value="1"/>
</dbReference>
<dbReference type="PaxDb" id="67767-A0A0J7LBA1"/>
<evidence type="ECO:0000256" key="5">
    <source>
        <dbReference type="ARBA" id="ARBA00022990"/>
    </source>
</evidence>
<evidence type="ECO:0000256" key="10">
    <source>
        <dbReference type="ARBA" id="ARBA00077188"/>
    </source>
</evidence>
<evidence type="ECO:0000256" key="12">
    <source>
        <dbReference type="SAM" id="MobiDB-lite"/>
    </source>
</evidence>
<dbReference type="PROSITE" id="PS50848">
    <property type="entry name" value="START"/>
    <property type="match status" value="1"/>
</dbReference>
<dbReference type="GO" id="GO:0005829">
    <property type="term" value="C:cytosol"/>
    <property type="evidence" value="ECO:0007669"/>
    <property type="project" value="UniProtKB-ARBA"/>
</dbReference>
<evidence type="ECO:0000256" key="11">
    <source>
        <dbReference type="ARBA" id="ARBA00079049"/>
    </source>
</evidence>
<evidence type="ECO:0000256" key="6">
    <source>
        <dbReference type="ARBA" id="ARBA00023055"/>
    </source>
</evidence>
<reference evidence="14 15" key="1">
    <citation type="submission" date="2015-04" db="EMBL/GenBank/DDBJ databases">
        <title>Lasius niger genome sequencing.</title>
        <authorList>
            <person name="Konorov E.A."/>
            <person name="Nikitin M.A."/>
            <person name="Kirill M.V."/>
            <person name="Chang P."/>
        </authorList>
    </citation>
    <scope>NUCLEOTIDE SEQUENCE [LARGE SCALE GENOMIC DNA]</scope>
    <source>
        <tissue evidence="14">Whole</tissue>
    </source>
</reference>
<keyword evidence="15" id="KW-1185">Reference proteome</keyword>
<dbReference type="SMART" id="SM00234">
    <property type="entry name" value="START"/>
    <property type="match status" value="1"/>
</dbReference>
<feature type="compositionally biased region" description="Basic and acidic residues" evidence="12">
    <location>
        <begin position="442"/>
        <end position="468"/>
    </location>
</feature>
<dbReference type="FunFam" id="3.30.530.20:FF:000017">
    <property type="entry name" value="Phosphatidylcholine transfer protein, putative"/>
    <property type="match status" value="1"/>
</dbReference>
<proteinExistence type="predicted"/>
<sequence>MYTWKLTGHALKRFNASCGGRSSSSRLAIVLQHCGPKTQNRGKFGIYRKRISLWFREQGTQVAQVCKKQFEFVAAQRIRRYIQIFHLYTRIWDEVALREFMRSWRLRLARNARNFLISAAGVTVYNWDRDRISDEEINRYNREIDGIYRLRDSTVVCAKCHLRIVIDVVQPNVKYCECNRVQSSVASNQDSDGWQPFIERQDMLIWRKKEPDSGGLFAYKVYGSFSDVTADDFLQVQIDVDYRKQWDPTAQELQIIETDPKSELSINHSTDIIHWEMIWPKLFSNRDYVYQRRWIVDREKGLVIIVSRVTEHPDVPERRGTYRVKTYWSYMVIKPYTEFHEPGIEFGLTYFDDPGVAVPSAVTAWVALRGLPDFLVRMRQASKDYQKYKLMKQNATASNSLTLPEEDVSKEQIKVDVEDNLDDKESMRDYQDPQDDSANDTNKLDVTHDVQRENDITETENKDTNSTPKEEQGLLHYFYLTKLFAFLDL</sequence>
<evidence type="ECO:0000256" key="8">
    <source>
        <dbReference type="ARBA" id="ARBA00063535"/>
    </source>
</evidence>
<dbReference type="CDD" id="cd08911">
    <property type="entry name" value="START_STARD7-like"/>
    <property type="match status" value="1"/>
</dbReference>
<dbReference type="InterPro" id="IPR023393">
    <property type="entry name" value="START-like_dom_sf"/>
</dbReference>
<protein>
    <recommendedName>
        <fullName evidence="9">Phosphatidylcholine transfer protein</fullName>
    </recommendedName>
    <alternativeName>
        <fullName evidence="11">START domain-containing protein 2</fullName>
    </alternativeName>
    <alternativeName>
        <fullName evidence="10">StAR-related lipid transfer protein 2</fullName>
    </alternativeName>
</protein>
<name>A0A0J7LBA1_LASNI</name>
<dbReference type="SUPFAM" id="SSF55961">
    <property type="entry name" value="Bet v1-like"/>
    <property type="match status" value="1"/>
</dbReference>
<dbReference type="InterPro" id="IPR041949">
    <property type="entry name" value="START_STARD7"/>
</dbReference>
<evidence type="ECO:0000313" key="14">
    <source>
        <dbReference type="EMBL" id="KMR05187.1"/>
    </source>
</evidence>